<dbReference type="CDD" id="cd17643">
    <property type="entry name" value="A_NRPS_Cytc1-like"/>
    <property type="match status" value="1"/>
</dbReference>
<comment type="cofactor">
    <cofactor evidence="1">
        <name>pantetheine 4'-phosphate</name>
        <dbReference type="ChEBI" id="CHEBI:47942"/>
    </cofactor>
</comment>
<accession>A0ABY9IVA2</accession>
<dbReference type="InterPro" id="IPR006162">
    <property type="entry name" value="Ppantetheine_attach_site"/>
</dbReference>
<dbReference type="SMART" id="SM00823">
    <property type="entry name" value="PKS_PP"/>
    <property type="match status" value="2"/>
</dbReference>
<dbReference type="Gene3D" id="3.40.50.1820">
    <property type="entry name" value="alpha/beta hydrolase"/>
    <property type="match status" value="1"/>
</dbReference>
<sequence length="2403" mass="258788">MRGPGVKQTGLEAILPLTPLQEGLLFHCLYDLDAQDVYVSQHVLDIEGDLNTGALRSAAEALMARHATLRVGFRHQGLARPVQIVPRSVPAPWQEADLTGDPDEATRTVRADELLREDRERRFDLAAPPLVRFTLIRLGEQRFRFSMTFHHLLLDGWSLSVVLHELFALYANEGDAGALPPVTPYRQFLGWLAAQDRDGARTAWAEALAGFDEPSLVAPRQTVEAQAAAPRRVTFGLSEESTKALTARARAHGLTLNTLVQGAWSVLLSKLTGRDDVAFGTTVSGRPPEIPGIESMVGLFINTVPVRMRLTPAESTARMLDRLQHAQAGLIPHQHLGLTDIQQAAGATELFDTIVVFENYPYDAGRLTASSSGEPVDSTSSAVRIVGQHTSDQAHYPLALIALPGDTLRFRLDYRPDLFDRSTAVVWGERFVRVLEGLLAEPGRGIGAVPVLSGDERDAVVETWTATSELPAGDGASLVDAFEAQVVAGAAAVSCEGVSLSYGELNAAANRLARVLVDRGVGPESLVAVALPRSTEMIMTLLGVLKAGAAYVPVDPSYPADRIAYLLDDANPALVIATSQVADDLNGDGWLLLDAPETVADLAGRPSGDLTQKERVSPLLPQHPAYVIYTSGSTGRPKGVVVAHEQVVRLFTATDPWFGFGPEQVWTMFHSYAFDFSVWELWGPLLHGGRLVVVPHTVSRSPEQFLDLLVQERVTVLNQTPSAFYQLIQADTENPDLGDRLALEYVVFGGEALDPGRLTAWYHRHPQGSPRLVNMYGITETTVHVTHRPLTPGTGKHRSLIGGPIPDLRLYILDSALQPTAPGVPGEMYVAGAGLARGYLNRPALSAERFIADPYGPSGTRMYRSGDLARWTQDSEIEYLGRADHQVKIRGFRIELGEIETVLTTLPGIAQAAVIVRDDRLIAYLTGTPEIAAVRAELAQAVPDYMVPAAYVTLDTLPLTANGKLDRKALPDPEFTATTQSRAPRTPQEEILCGLFADILGLSGTGTGVGIDDSFFDLGGHSLLATRLVSRIRTALDAELSVRQLFETPTVLGIAEALTSATTARTAITAGPRPTHIPLSFAQQRLWFLHQYEPGSSLYNIPIALRLTGDLDTGALHTALTDVVARHESLRTLFTQNTDTTDPHQVVLDVDRARPVLEVVGTTEADLDGQLAAAARYSFDLTGELPFRACLFETGADRRVLLLLMHHIVGDGWSMGPLARDLTTAYAARVEGRAPAWAPLPVQYADFTLWQRANLGSEDDPESLASRQLSAWQAELEGLPAEIELPTDRPRPAEPSHRGGSVDLDLSAELHAAVIELAGKQNVTPFMVVQAALAALLSRVGAGTDIPLGTAVAGRDDAAVENLVGFFVNTLVLRTDLSGNPTFRELLDRVRRTDLAAFGRQDVPFERLVEVLNPERSLSRHPLFQTALSWNTEAAVLDLSGVAPERQRVHVGTAKFDLNVVLAEQRTASGGAAGILGQIEYSLDLFDRETVVGLAERLVRLLTAAVADPRLRVGEIEILSAPERQRIVHDWNATGAPVPAASLPELIAAQADRTPDAVAVECGGTRWTYLELSARAAEFAERLVGLGVRAETPVALLMERSADLVAALLAVMRAGGVYVPLHTGYPTARMRSVLDEARAPVLVISRNLAGHELVAEQRAAGTAVLIAEESGTDQSFGAGPALLPERIEPDRLAYVMYTSGSTGKPKGVSVSHRAVVDLAMNRSWGIGPHDRVLMHAPHAFDISVYEIWLPLLRGARVVVAPAGEVDAAALDRLVREHGISHLHLTAGLFRAMAEELSATFGHVREVLTGGDVVSASAVEQVIGANPATTVRHLYGPTEITLCATGHAVTAPYRAADGLPLGRPLDNTRVYVLDAGLRPVPAGVAGELYIAGSGLARGYAGRPDLTAERFVADPFGAPGTRMYRTGDLVRWSGGGLLEFVGRADDQVKIRGFRVEPAEVETVLAGAPGVAQVAVLAREDRPGDKRLVAYVVPAPDAHPEAAALRDFAANELPEYMVPFVVLIDALPLTPNGKLNRRALPAPEYGGEGRGEPVTPQEQILCGLFAQVLGLERVGTEESFFALGGHSLLATRLVNGVRKALGRDVSVRDLFQSPTVAGLLRQLDAEGSSDSFSPVLPLRTTGRRTPLFCLHPALGIGWCYGRLAGQLPADLPVYALQARGLLGQEPPAGTLEEMIDEYCAHIRTVQPEGPYQLIGWSMGGLLAHRVATRLQSQGQQVALLAVVDAYPVRPSREDWDPAELTAQINADVGFDTEQVGPGQEAEVLAELRAKGHPLGHLPGGDIGAAVRVYVNSTALTRGLRPERFTGDVLFYSSGASFSRDDATFNAEVWRPYVSGDITEHVVDFLHEDLMIEPAAVAEIAAVLAKHVRDPERSGPVEAHNTEHRSI</sequence>
<keyword evidence="2" id="KW-0596">Phosphopantetheine</keyword>
<dbReference type="SUPFAM" id="SSF56801">
    <property type="entry name" value="Acetyl-CoA synthetase-like"/>
    <property type="match status" value="2"/>
</dbReference>
<dbReference type="InterPro" id="IPR045851">
    <property type="entry name" value="AMP-bd_C_sf"/>
</dbReference>
<dbReference type="Gene3D" id="1.10.1200.10">
    <property type="entry name" value="ACP-like"/>
    <property type="match status" value="1"/>
</dbReference>
<dbReference type="CDD" id="cd19540">
    <property type="entry name" value="LCL_NRPS-like"/>
    <property type="match status" value="1"/>
</dbReference>
<proteinExistence type="predicted"/>
<dbReference type="SUPFAM" id="SSF52777">
    <property type="entry name" value="CoA-dependent acyltransferases"/>
    <property type="match status" value="4"/>
</dbReference>
<dbReference type="InterPro" id="IPR000873">
    <property type="entry name" value="AMP-dep_synth/lig_dom"/>
</dbReference>
<dbReference type="InterPro" id="IPR020806">
    <property type="entry name" value="PKS_PP-bd"/>
</dbReference>
<gene>
    <name evidence="6" type="ORF">P8A19_29500</name>
</gene>
<dbReference type="SUPFAM" id="SSF53474">
    <property type="entry name" value="alpha/beta-Hydrolases"/>
    <property type="match status" value="1"/>
</dbReference>
<feature type="compositionally biased region" description="Basic and acidic residues" evidence="4">
    <location>
        <begin position="1286"/>
        <end position="1297"/>
    </location>
</feature>
<dbReference type="Gene3D" id="3.30.559.30">
    <property type="entry name" value="Nonribosomal peptide synthetase, condensation domain"/>
    <property type="match status" value="2"/>
</dbReference>
<dbReference type="Pfam" id="PF13193">
    <property type="entry name" value="AMP-binding_C"/>
    <property type="match status" value="2"/>
</dbReference>
<feature type="domain" description="Carrier" evidence="5">
    <location>
        <begin position="2049"/>
        <end position="2124"/>
    </location>
</feature>
<keyword evidence="7" id="KW-1185">Reference proteome</keyword>
<dbReference type="Proteomes" id="UP001235744">
    <property type="component" value="Chromosome"/>
</dbReference>
<dbReference type="NCBIfam" id="TIGR01733">
    <property type="entry name" value="AA-adenyl-dom"/>
    <property type="match status" value="2"/>
</dbReference>
<dbReference type="InterPro" id="IPR029058">
    <property type="entry name" value="AB_hydrolase_fold"/>
</dbReference>
<feature type="domain" description="Carrier" evidence="5">
    <location>
        <begin position="986"/>
        <end position="1062"/>
    </location>
</feature>
<dbReference type="PROSITE" id="PS50075">
    <property type="entry name" value="CARRIER"/>
    <property type="match status" value="2"/>
</dbReference>
<dbReference type="PANTHER" id="PTHR45527">
    <property type="entry name" value="NONRIBOSOMAL PEPTIDE SYNTHETASE"/>
    <property type="match status" value="1"/>
</dbReference>
<dbReference type="PROSITE" id="PS00012">
    <property type="entry name" value="PHOSPHOPANTETHEINE"/>
    <property type="match status" value="2"/>
</dbReference>
<dbReference type="Gene3D" id="3.30.300.30">
    <property type="match status" value="2"/>
</dbReference>
<organism evidence="6 7">
    <name type="scientific">Streptomyces poriferorum</name>
    <dbReference type="NCBI Taxonomy" id="2798799"/>
    <lineage>
        <taxon>Bacteria</taxon>
        <taxon>Bacillati</taxon>
        <taxon>Actinomycetota</taxon>
        <taxon>Actinomycetes</taxon>
        <taxon>Kitasatosporales</taxon>
        <taxon>Streptomycetaceae</taxon>
        <taxon>Streptomyces</taxon>
    </lineage>
</organism>
<feature type="region of interest" description="Disordered" evidence="4">
    <location>
        <begin position="1281"/>
        <end position="1301"/>
    </location>
</feature>
<evidence type="ECO:0000313" key="7">
    <source>
        <dbReference type="Proteomes" id="UP001235744"/>
    </source>
</evidence>
<protein>
    <submittedName>
        <fullName evidence="6">Amino acid adenylation domain-containing protein</fullName>
    </submittedName>
</protein>
<dbReference type="Pfam" id="PF00501">
    <property type="entry name" value="AMP-binding"/>
    <property type="match status" value="2"/>
</dbReference>
<dbReference type="InterPro" id="IPR009081">
    <property type="entry name" value="PP-bd_ACP"/>
</dbReference>
<dbReference type="CDD" id="cd12117">
    <property type="entry name" value="A_NRPS_Srf_like"/>
    <property type="match status" value="1"/>
</dbReference>
<dbReference type="InterPro" id="IPR020845">
    <property type="entry name" value="AMP-binding_CS"/>
</dbReference>
<dbReference type="SUPFAM" id="SSF47336">
    <property type="entry name" value="ACP-like"/>
    <property type="match status" value="2"/>
</dbReference>
<dbReference type="InterPro" id="IPR010071">
    <property type="entry name" value="AA_adenyl_dom"/>
</dbReference>
<dbReference type="InterPro" id="IPR020802">
    <property type="entry name" value="TesA-like"/>
</dbReference>
<evidence type="ECO:0000256" key="2">
    <source>
        <dbReference type="ARBA" id="ARBA00022450"/>
    </source>
</evidence>
<dbReference type="Gene3D" id="3.30.559.10">
    <property type="entry name" value="Chloramphenicol acetyltransferase-like domain"/>
    <property type="match status" value="2"/>
</dbReference>
<dbReference type="NCBIfam" id="NF003417">
    <property type="entry name" value="PRK04813.1"/>
    <property type="match status" value="2"/>
</dbReference>
<dbReference type="InterPro" id="IPR025110">
    <property type="entry name" value="AMP-bd_C"/>
</dbReference>
<dbReference type="SMART" id="SM00824">
    <property type="entry name" value="PKS_TE"/>
    <property type="match status" value="1"/>
</dbReference>
<dbReference type="Pfam" id="PF00975">
    <property type="entry name" value="Thioesterase"/>
    <property type="match status" value="1"/>
</dbReference>
<keyword evidence="3" id="KW-0597">Phosphoprotein</keyword>
<dbReference type="PROSITE" id="PS00455">
    <property type="entry name" value="AMP_BINDING"/>
    <property type="match status" value="2"/>
</dbReference>
<dbReference type="InterPro" id="IPR001242">
    <property type="entry name" value="Condensation_dom"/>
</dbReference>
<evidence type="ECO:0000313" key="6">
    <source>
        <dbReference type="EMBL" id="WLQ59301.1"/>
    </source>
</evidence>
<name>A0ABY9IVA2_9ACTN</name>
<dbReference type="PANTHER" id="PTHR45527:SF14">
    <property type="entry name" value="PLIPASTATIN SYNTHASE SUBUNIT B"/>
    <property type="match status" value="1"/>
</dbReference>
<evidence type="ECO:0000256" key="4">
    <source>
        <dbReference type="SAM" id="MobiDB-lite"/>
    </source>
</evidence>
<reference evidence="6 7" key="1">
    <citation type="submission" date="2023-03" db="EMBL/GenBank/DDBJ databases">
        <title>Isolation and description of six Streptomyces strains from soil environments, able to metabolize different microbial glucans.</title>
        <authorList>
            <person name="Widen T."/>
            <person name="Larsbrink J."/>
        </authorList>
    </citation>
    <scope>NUCLEOTIDE SEQUENCE [LARGE SCALE GENOMIC DNA]</scope>
    <source>
        <strain evidence="6 7">Alt2</strain>
    </source>
</reference>
<dbReference type="RefSeq" id="WP_306069907.1">
    <property type="nucleotide sequence ID" value="NZ_CP120988.1"/>
</dbReference>
<dbReference type="InterPro" id="IPR023213">
    <property type="entry name" value="CAT-like_dom_sf"/>
</dbReference>
<dbReference type="Pfam" id="PF00550">
    <property type="entry name" value="PP-binding"/>
    <property type="match status" value="2"/>
</dbReference>
<dbReference type="Gene3D" id="2.30.38.10">
    <property type="entry name" value="Luciferase, Domain 3"/>
    <property type="match status" value="2"/>
</dbReference>
<dbReference type="Pfam" id="PF00668">
    <property type="entry name" value="Condensation"/>
    <property type="match status" value="2"/>
</dbReference>
<dbReference type="EMBL" id="CP120988">
    <property type="protein sequence ID" value="WLQ59301.1"/>
    <property type="molecule type" value="Genomic_DNA"/>
</dbReference>
<dbReference type="Gene3D" id="3.40.50.980">
    <property type="match status" value="4"/>
</dbReference>
<evidence type="ECO:0000256" key="3">
    <source>
        <dbReference type="ARBA" id="ARBA00022553"/>
    </source>
</evidence>
<dbReference type="CDD" id="cd19543">
    <property type="entry name" value="DCL_NRPS"/>
    <property type="match status" value="1"/>
</dbReference>
<evidence type="ECO:0000259" key="5">
    <source>
        <dbReference type="PROSITE" id="PS50075"/>
    </source>
</evidence>
<dbReference type="InterPro" id="IPR001031">
    <property type="entry name" value="Thioesterase"/>
</dbReference>
<dbReference type="InterPro" id="IPR036736">
    <property type="entry name" value="ACP-like_sf"/>
</dbReference>
<evidence type="ECO:0000256" key="1">
    <source>
        <dbReference type="ARBA" id="ARBA00001957"/>
    </source>
</evidence>